<dbReference type="SUPFAM" id="SSF53474">
    <property type="entry name" value="alpha/beta-Hydrolases"/>
    <property type="match status" value="1"/>
</dbReference>
<evidence type="ECO:0000313" key="4">
    <source>
        <dbReference type="Proteomes" id="UP000679691"/>
    </source>
</evidence>
<organism evidence="3 4">
    <name type="scientific">Rhinopithecimicrobium faecis</name>
    <dbReference type="NCBI Taxonomy" id="2820698"/>
    <lineage>
        <taxon>Bacteria</taxon>
        <taxon>Pseudomonadati</taxon>
        <taxon>Bacteroidota</taxon>
        <taxon>Sphingobacteriia</taxon>
        <taxon>Sphingobacteriales</taxon>
        <taxon>Sphingobacteriaceae</taxon>
        <taxon>Rhinopithecimicrobium</taxon>
    </lineage>
</organism>
<dbReference type="GO" id="GO:0052689">
    <property type="term" value="F:carboxylic ester hydrolase activity"/>
    <property type="evidence" value="ECO:0007669"/>
    <property type="project" value="TreeGrafter"/>
</dbReference>
<dbReference type="Gene3D" id="3.40.50.1820">
    <property type="entry name" value="alpha/beta hydrolase"/>
    <property type="match status" value="1"/>
</dbReference>
<dbReference type="RefSeq" id="WP_353546316.1">
    <property type="nucleotide sequence ID" value="NZ_JAGKSB010000004.1"/>
</dbReference>
<accession>A0A8T4H6P8</accession>
<reference evidence="3" key="1">
    <citation type="submission" date="2021-03" db="EMBL/GenBank/DDBJ databases">
        <authorList>
            <person name="Lu T."/>
            <person name="Wang Q."/>
            <person name="Han X."/>
        </authorList>
    </citation>
    <scope>NUCLEOTIDE SEQUENCE</scope>
    <source>
        <strain evidence="3">WQ 2009</strain>
    </source>
</reference>
<keyword evidence="1" id="KW-0732">Signal</keyword>
<dbReference type="EMBL" id="JAGKSB010000004">
    <property type="protein sequence ID" value="MBP3942830.1"/>
    <property type="molecule type" value="Genomic_DNA"/>
</dbReference>
<dbReference type="PANTHER" id="PTHR43265:SF1">
    <property type="entry name" value="ESTERASE ESTD"/>
    <property type="match status" value="1"/>
</dbReference>
<keyword evidence="3" id="KW-0378">Hydrolase</keyword>
<proteinExistence type="predicted"/>
<dbReference type="PANTHER" id="PTHR43265">
    <property type="entry name" value="ESTERASE ESTD"/>
    <property type="match status" value="1"/>
</dbReference>
<dbReference type="Pfam" id="PF02129">
    <property type="entry name" value="Peptidase_S15"/>
    <property type="match status" value="1"/>
</dbReference>
<dbReference type="InterPro" id="IPR053145">
    <property type="entry name" value="AB_hydrolase_Est10"/>
</dbReference>
<feature type="domain" description="Xaa-Pro dipeptidyl-peptidase-like" evidence="2">
    <location>
        <begin position="152"/>
        <end position="414"/>
    </location>
</feature>
<evidence type="ECO:0000313" key="3">
    <source>
        <dbReference type="EMBL" id="MBP3942830.1"/>
    </source>
</evidence>
<sequence length="470" mass="51564">MTKKSIFSLLLLTASIVNLQAQDKFIPSIWEGKLMGLRLVLKIDEDATSKQPVAVFDSPDQGAFGLKVSKLNITDDSLSAFSSQINGGFKGAFNKDKTELEGAWNQGTAIPFVMKRVSQASALKRPQTPVAPFPYTEEKLTYQNATNTVKYGATLTVPNVKGNVPVVILISGSGQQDRDATIFGHKPFLVIADYLSRNGIAVLRVDDRGVGETTGEVTSATSKDFAYDVLAGVAYLKSRQDMDSQKIGLIGHSEGGLIAPLVATLSKDIAFIVSLAGPGISGSEILRKQTNHLFKQQGLSEAEILTFQELQETLNKLSEKYSDNSELKPIFQETMKNWLANQSEATLFKLGFSGPNADKAIDQMAAFYFLPWTRFFRAYDPAVTLAKIKIPFLALNGGKDTQVLAKENLAGFEQHLRIAGNKNFKTMAFPELNHLFQHAVTGEVGEYSTIEETFDPMVLETMVTWIKSLK</sequence>
<feature type="chain" id="PRO_5035835239" evidence="1">
    <location>
        <begin position="22"/>
        <end position="470"/>
    </location>
</feature>
<dbReference type="Proteomes" id="UP000679691">
    <property type="component" value="Unassembled WGS sequence"/>
</dbReference>
<keyword evidence="4" id="KW-1185">Reference proteome</keyword>
<name>A0A8T4H6P8_9SPHI</name>
<dbReference type="AlphaFoldDB" id="A0A8T4H6P8"/>
<comment type="caution">
    <text evidence="3">The sequence shown here is derived from an EMBL/GenBank/DDBJ whole genome shotgun (WGS) entry which is preliminary data.</text>
</comment>
<evidence type="ECO:0000259" key="2">
    <source>
        <dbReference type="Pfam" id="PF02129"/>
    </source>
</evidence>
<gene>
    <name evidence="3" type="ORF">J5U18_04510</name>
</gene>
<evidence type="ECO:0000256" key="1">
    <source>
        <dbReference type="SAM" id="SignalP"/>
    </source>
</evidence>
<dbReference type="InterPro" id="IPR029058">
    <property type="entry name" value="AB_hydrolase_fold"/>
</dbReference>
<protein>
    <submittedName>
        <fullName evidence="3">Alpha/beta fold hydrolase</fullName>
    </submittedName>
</protein>
<feature type="signal peptide" evidence="1">
    <location>
        <begin position="1"/>
        <end position="21"/>
    </location>
</feature>
<dbReference type="InterPro" id="IPR000383">
    <property type="entry name" value="Xaa-Pro-like_dom"/>
</dbReference>